<accession>A0A1M7TL37</accession>
<dbReference type="Pfam" id="PF13649">
    <property type="entry name" value="Methyltransf_25"/>
    <property type="match status" value="1"/>
</dbReference>
<evidence type="ECO:0000313" key="3">
    <source>
        <dbReference type="EMBL" id="SHN71406.1"/>
    </source>
</evidence>
<dbReference type="Gene3D" id="3.40.50.150">
    <property type="entry name" value="Vaccinia Virus protein VP39"/>
    <property type="match status" value="1"/>
</dbReference>
<dbReference type="Proteomes" id="UP000186469">
    <property type="component" value="Unassembled WGS sequence"/>
</dbReference>
<evidence type="ECO:0000256" key="1">
    <source>
        <dbReference type="ARBA" id="ARBA00022679"/>
    </source>
</evidence>
<dbReference type="STRING" id="1121455.SAMN02745728_02180"/>
<dbReference type="InterPro" id="IPR041698">
    <property type="entry name" value="Methyltransf_25"/>
</dbReference>
<dbReference type="Gene3D" id="2.20.25.110">
    <property type="entry name" value="S-adenosyl-L-methionine-dependent methyltransferases"/>
    <property type="match status" value="1"/>
</dbReference>
<keyword evidence="4" id="KW-1185">Reference proteome</keyword>
<dbReference type="PANTHER" id="PTHR43861">
    <property type="entry name" value="TRANS-ACONITATE 2-METHYLTRANSFERASE-RELATED"/>
    <property type="match status" value="1"/>
</dbReference>
<proteinExistence type="predicted"/>
<keyword evidence="3" id="KW-0489">Methyltransferase</keyword>
<dbReference type="SUPFAM" id="SSF53335">
    <property type="entry name" value="S-adenosyl-L-methionine-dependent methyltransferases"/>
    <property type="match status" value="1"/>
</dbReference>
<sequence>MFNKLNSICKRPLPFSIYTAETLWTEPHLAEQMLLNHLSQDTDMASRKIDSINNAVAWIDAHLAIVNKSICDLGCGPGLYTQRFAERGAKVYGIDFSARSIAYAQNIAKNSGQHITYEVSDYLKCQLPLMQDLVTMIYYDLCALSPQQRKTIFEKVRLSLRSGGVFVFDLLSKEAFTGREESVEFGYRFMNGFWTAEDYYAFKNTFIYEKESISLDKYTIIEKSKTWYVFNWMQYFDYSEIERELKECGFINIEVHYNTPLSNNVGNENSFLVLARA</sequence>
<dbReference type="OrthoDB" id="5522265at2"/>
<feature type="domain" description="Methyltransferase" evidence="2">
    <location>
        <begin position="70"/>
        <end position="164"/>
    </location>
</feature>
<name>A0A1M7TL37_9BACT</name>
<protein>
    <submittedName>
        <fullName evidence="3">Methyltransferase domain-containing protein</fullName>
    </submittedName>
</protein>
<dbReference type="EMBL" id="FRDI01000015">
    <property type="protein sequence ID" value="SHN71406.1"/>
    <property type="molecule type" value="Genomic_DNA"/>
</dbReference>
<dbReference type="GO" id="GO:0008168">
    <property type="term" value="F:methyltransferase activity"/>
    <property type="evidence" value="ECO:0007669"/>
    <property type="project" value="UniProtKB-KW"/>
</dbReference>
<dbReference type="GO" id="GO:0032259">
    <property type="term" value="P:methylation"/>
    <property type="evidence" value="ECO:0007669"/>
    <property type="project" value="UniProtKB-KW"/>
</dbReference>
<organism evidence="3 4">
    <name type="scientific">Desulfovibrio litoralis DSM 11393</name>
    <dbReference type="NCBI Taxonomy" id="1121455"/>
    <lineage>
        <taxon>Bacteria</taxon>
        <taxon>Pseudomonadati</taxon>
        <taxon>Thermodesulfobacteriota</taxon>
        <taxon>Desulfovibrionia</taxon>
        <taxon>Desulfovibrionales</taxon>
        <taxon>Desulfovibrionaceae</taxon>
        <taxon>Desulfovibrio</taxon>
    </lineage>
</organism>
<dbReference type="RefSeq" id="WP_072697854.1">
    <property type="nucleotide sequence ID" value="NZ_FRDI01000015.1"/>
</dbReference>
<reference evidence="3 4" key="1">
    <citation type="submission" date="2016-12" db="EMBL/GenBank/DDBJ databases">
        <authorList>
            <person name="Song W.-J."/>
            <person name="Kurnit D.M."/>
        </authorList>
    </citation>
    <scope>NUCLEOTIDE SEQUENCE [LARGE SCALE GENOMIC DNA]</scope>
    <source>
        <strain evidence="3 4">DSM 11393</strain>
    </source>
</reference>
<dbReference type="CDD" id="cd02440">
    <property type="entry name" value="AdoMet_MTases"/>
    <property type="match status" value="1"/>
</dbReference>
<dbReference type="AlphaFoldDB" id="A0A1M7TL37"/>
<evidence type="ECO:0000313" key="4">
    <source>
        <dbReference type="Proteomes" id="UP000186469"/>
    </source>
</evidence>
<keyword evidence="1 3" id="KW-0808">Transferase</keyword>
<gene>
    <name evidence="3" type="ORF">SAMN02745728_02180</name>
</gene>
<dbReference type="InterPro" id="IPR029063">
    <property type="entry name" value="SAM-dependent_MTases_sf"/>
</dbReference>
<evidence type="ECO:0000259" key="2">
    <source>
        <dbReference type="Pfam" id="PF13649"/>
    </source>
</evidence>